<dbReference type="InterPro" id="IPR000719">
    <property type="entry name" value="Prot_kinase_dom"/>
</dbReference>
<feature type="region of interest" description="Disordered" evidence="3">
    <location>
        <begin position="358"/>
        <end position="395"/>
    </location>
</feature>
<dbReference type="Proteomes" id="UP000054988">
    <property type="component" value="Unassembled WGS sequence"/>
</dbReference>
<dbReference type="eggNOG" id="KOG0192">
    <property type="taxonomic scope" value="Eukaryota"/>
</dbReference>
<dbReference type="PANTHER" id="PTHR44329">
    <property type="entry name" value="SERINE/THREONINE-PROTEIN KINASE TNNI3K-RELATED"/>
    <property type="match status" value="1"/>
</dbReference>
<protein>
    <recommendedName>
        <fullName evidence="4">Protein kinase domain-containing protein</fullName>
    </recommendedName>
</protein>
<name>A0A0W0G8F4_MONRR</name>
<dbReference type="InterPro" id="IPR051681">
    <property type="entry name" value="Ser/Thr_Kinases-Pseudokinases"/>
</dbReference>
<gene>
    <name evidence="5" type="ORF">WG66_2564</name>
</gene>
<evidence type="ECO:0000313" key="5">
    <source>
        <dbReference type="EMBL" id="KTB44848.1"/>
    </source>
</evidence>
<feature type="domain" description="Protein kinase" evidence="4">
    <location>
        <begin position="91"/>
        <end position="363"/>
    </location>
</feature>
<dbReference type="PROSITE" id="PS50011">
    <property type="entry name" value="PROTEIN_KINASE_DOM"/>
    <property type="match status" value="1"/>
</dbReference>
<accession>A0A0W0G8F4</accession>
<dbReference type="InterPro" id="IPR001245">
    <property type="entry name" value="Ser-Thr/Tyr_kinase_cat_dom"/>
</dbReference>
<dbReference type="PROSITE" id="PS00108">
    <property type="entry name" value="PROTEIN_KINASE_ST"/>
    <property type="match status" value="1"/>
</dbReference>
<dbReference type="Pfam" id="PF07714">
    <property type="entry name" value="PK_Tyr_Ser-Thr"/>
    <property type="match status" value="1"/>
</dbReference>
<organism evidence="5 6">
    <name type="scientific">Moniliophthora roreri</name>
    <name type="common">Frosty pod rot fungus</name>
    <name type="synonym">Monilia roreri</name>
    <dbReference type="NCBI Taxonomy" id="221103"/>
    <lineage>
        <taxon>Eukaryota</taxon>
        <taxon>Fungi</taxon>
        <taxon>Dikarya</taxon>
        <taxon>Basidiomycota</taxon>
        <taxon>Agaricomycotina</taxon>
        <taxon>Agaricomycetes</taxon>
        <taxon>Agaricomycetidae</taxon>
        <taxon>Agaricales</taxon>
        <taxon>Marasmiineae</taxon>
        <taxon>Marasmiaceae</taxon>
        <taxon>Moniliophthora</taxon>
    </lineage>
</organism>
<dbReference type="AlphaFoldDB" id="A0A0W0G8F4"/>
<dbReference type="InterPro" id="IPR011009">
    <property type="entry name" value="Kinase-like_dom_sf"/>
</dbReference>
<evidence type="ECO:0000256" key="3">
    <source>
        <dbReference type="SAM" id="MobiDB-lite"/>
    </source>
</evidence>
<evidence type="ECO:0000313" key="6">
    <source>
        <dbReference type="Proteomes" id="UP000054988"/>
    </source>
</evidence>
<dbReference type="SMART" id="SM00220">
    <property type="entry name" value="S_TKc"/>
    <property type="match status" value="1"/>
</dbReference>
<evidence type="ECO:0000259" key="4">
    <source>
        <dbReference type="PROSITE" id="PS50011"/>
    </source>
</evidence>
<evidence type="ECO:0000256" key="1">
    <source>
        <dbReference type="ARBA" id="ARBA00022741"/>
    </source>
</evidence>
<keyword evidence="2" id="KW-0067">ATP-binding</keyword>
<dbReference type="GO" id="GO:0005524">
    <property type="term" value="F:ATP binding"/>
    <property type="evidence" value="ECO:0007669"/>
    <property type="project" value="UniProtKB-KW"/>
</dbReference>
<dbReference type="InterPro" id="IPR008271">
    <property type="entry name" value="Ser/Thr_kinase_AS"/>
</dbReference>
<comment type="caution">
    <text evidence="5">The sequence shown here is derived from an EMBL/GenBank/DDBJ whole genome shotgun (WGS) entry which is preliminary data.</text>
</comment>
<dbReference type="EMBL" id="LATX01000832">
    <property type="protein sequence ID" value="KTB44848.1"/>
    <property type="molecule type" value="Genomic_DNA"/>
</dbReference>
<dbReference type="Gene3D" id="1.10.510.10">
    <property type="entry name" value="Transferase(Phosphotransferase) domain 1"/>
    <property type="match status" value="1"/>
</dbReference>
<evidence type="ECO:0000256" key="2">
    <source>
        <dbReference type="ARBA" id="ARBA00022840"/>
    </source>
</evidence>
<proteinExistence type="predicted"/>
<keyword evidence="1" id="KW-0547">Nucleotide-binding</keyword>
<dbReference type="GO" id="GO:0004674">
    <property type="term" value="F:protein serine/threonine kinase activity"/>
    <property type="evidence" value="ECO:0007669"/>
    <property type="project" value="TreeGrafter"/>
</dbReference>
<sequence length="420" mass="47127">MNNIWAGDSQTIDIVKEFLRAILTQENAHEVLLSLDSRCIPPVVEILQSEVLSNPSRGISGRRQRHFQCLRALVGKHNILPSSLLLRNLTCEGMHAVRGGSFSDIWKGFFEEKPVCLKVMRIHLEANEQTRTKAFCEEALIWKQLEHPHILPLLGVNTELFSPAFCLVSPWMGNGDIITYLKKNPTHDRLRSVHEIASGLAYLHSLEPNIIHGDIKGANILVDNKRSCRLADFGLATIIETERVDSTTSSAIKGTVRWMAPEMFAPKDEAETNNSEAKWPRDIYAFACTIFEIMTGEPPFANLSGAAVMFKVITGVRPARPVDGWCPDKMWRLVERCWAQDPGMRPRATQLEKTLQRAAHKGTAVQRRGAARQDSIDNRTTPNGPRQACPDYKSSSKYTMTKSSLVTVQRGLNRCYPIGE</sequence>
<dbReference type="PANTHER" id="PTHR44329:SF298">
    <property type="entry name" value="MIXED LINEAGE KINASE DOMAIN-LIKE PROTEIN"/>
    <property type="match status" value="1"/>
</dbReference>
<dbReference type="SUPFAM" id="SSF56112">
    <property type="entry name" value="Protein kinase-like (PK-like)"/>
    <property type="match status" value="1"/>
</dbReference>
<reference evidence="5 6" key="1">
    <citation type="submission" date="2015-12" db="EMBL/GenBank/DDBJ databases">
        <title>Draft genome sequence of Moniliophthora roreri, the causal agent of frosty pod rot of cacao.</title>
        <authorList>
            <person name="Aime M.C."/>
            <person name="Diaz-Valderrama J.R."/>
            <person name="Kijpornyongpan T."/>
            <person name="Phillips-Mora W."/>
        </authorList>
    </citation>
    <scope>NUCLEOTIDE SEQUENCE [LARGE SCALE GENOMIC DNA]</scope>
    <source>
        <strain evidence="5 6">MCA 2952</strain>
    </source>
</reference>